<accession>A0ABN8YL39</accession>
<keyword evidence="3" id="KW-1185">Reference proteome</keyword>
<feature type="compositionally biased region" description="Polar residues" evidence="1">
    <location>
        <begin position="1"/>
        <end position="13"/>
    </location>
</feature>
<proteinExistence type="predicted"/>
<protein>
    <submittedName>
        <fullName evidence="2">Uncharacterized protein</fullName>
    </submittedName>
</protein>
<dbReference type="Proteomes" id="UP001176941">
    <property type="component" value="Chromosome 20"/>
</dbReference>
<sequence length="113" mass="11928">MPSSAYASPQRHSPSLPLNGKVQSGAPNSSPPGHPHKGVRTPQPSLGKPWLLTWTHSIWKSMDVGFYNTGMTCSAQTSAAGCRDQGKMLERDQSAAPAADGSRLLGVEEGTDL</sequence>
<feature type="region of interest" description="Disordered" evidence="1">
    <location>
        <begin position="89"/>
        <end position="113"/>
    </location>
</feature>
<reference evidence="2" key="1">
    <citation type="submission" date="2023-04" db="EMBL/GenBank/DDBJ databases">
        <authorList>
            <consortium name="ELIXIR-Norway"/>
        </authorList>
    </citation>
    <scope>NUCLEOTIDE SEQUENCE [LARGE SCALE GENOMIC DNA]</scope>
</reference>
<dbReference type="EMBL" id="OX459956">
    <property type="protein sequence ID" value="CAI9161331.1"/>
    <property type="molecule type" value="Genomic_DNA"/>
</dbReference>
<evidence type="ECO:0000313" key="3">
    <source>
        <dbReference type="Proteomes" id="UP001176941"/>
    </source>
</evidence>
<feature type="region of interest" description="Disordered" evidence="1">
    <location>
        <begin position="1"/>
        <end position="47"/>
    </location>
</feature>
<evidence type="ECO:0000256" key="1">
    <source>
        <dbReference type="SAM" id="MobiDB-lite"/>
    </source>
</evidence>
<organism evidence="2 3">
    <name type="scientific">Rangifer tarandus platyrhynchus</name>
    <name type="common">Svalbard reindeer</name>
    <dbReference type="NCBI Taxonomy" id="3082113"/>
    <lineage>
        <taxon>Eukaryota</taxon>
        <taxon>Metazoa</taxon>
        <taxon>Chordata</taxon>
        <taxon>Craniata</taxon>
        <taxon>Vertebrata</taxon>
        <taxon>Euteleostomi</taxon>
        <taxon>Mammalia</taxon>
        <taxon>Eutheria</taxon>
        <taxon>Laurasiatheria</taxon>
        <taxon>Artiodactyla</taxon>
        <taxon>Ruminantia</taxon>
        <taxon>Pecora</taxon>
        <taxon>Cervidae</taxon>
        <taxon>Odocoileinae</taxon>
        <taxon>Rangifer</taxon>
    </lineage>
</organism>
<evidence type="ECO:0000313" key="2">
    <source>
        <dbReference type="EMBL" id="CAI9161331.1"/>
    </source>
</evidence>
<gene>
    <name evidence="2" type="ORF">MRATA1EN1_LOCUS10293</name>
</gene>
<name>A0ABN8YL39_RANTA</name>